<dbReference type="GO" id="GO:0008270">
    <property type="term" value="F:zinc ion binding"/>
    <property type="evidence" value="ECO:0007669"/>
    <property type="project" value="InterPro"/>
</dbReference>
<comment type="caution">
    <text evidence="4">The sequence shown here is derived from an EMBL/GenBank/DDBJ whole genome shotgun (WGS) entry which is preliminary data.</text>
</comment>
<evidence type="ECO:0000313" key="5">
    <source>
        <dbReference type="Proteomes" id="UP000095463"/>
    </source>
</evidence>
<dbReference type="Proteomes" id="UP000095463">
    <property type="component" value="Unassembled WGS sequence"/>
</dbReference>
<organism evidence="4 5">
    <name type="scientific">Devosia insulae DS-56</name>
    <dbReference type="NCBI Taxonomy" id="1116389"/>
    <lineage>
        <taxon>Bacteria</taxon>
        <taxon>Pseudomonadati</taxon>
        <taxon>Pseudomonadota</taxon>
        <taxon>Alphaproteobacteria</taxon>
        <taxon>Hyphomicrobiales</taxon>
        <taxon>Devosiaceae</taxon>
        <taxon>Devosia</taxon>
    </lineage>
</organism>
<dbReference type="CDD" id="cd05276">
    <property type="entry name" value="p53_inducible_oxidoreductase"/>
    <property type="match status" value="1"/>
</dbReference>
<dbReference type="PANTHER" id="PTHR48106">
    <property type="entry name" value="QUINONE OXIDOREDUCTASE PIG3-RELATED"/>
    <property type="match status" value="1"/>
</dbReference>
<sequence length="347" mass="35814">MPIPQEMTAISITEFGGPEVLQPVRLPVPQPGPGEVLIRVAAAGLNAPDLGQRRGTYNPPPDASPLPGLEVGGEIAAIGRGVRGWSLGDPVVALTHGGGYAEYVAVPSGQVLPVPTGWSMLAGAALPETFFTIEQTLVMRAGLAPGMQVLIHGAAGGIGGAAIQIARLHGANPIAIVSGPEKASYARALGAAETIDRSSEDFVARTLSITGGKGADRIVDIVGGDTLEKNIRAAARFGHIVIVSTLGGPKSEINASLILMKQLTLSGSTLRPQSREVKAAIARSLAKSAWPALADGRIVRPRIRALPLAEAARGHVELEQPGNYGKLILVTPWGETAEDSDNPIESA</sequence>
<dbReference type="Gene3D" id="3.40.50.720">
    <property type="entry name" value="NAD(P)-binding Rossmann-like Domain"/>
    <property type="match status" value="1"/>
</dbReference>
<dbReference type="InterPro" id="IPR002364">
    <property type="entry name" value="Quin_OxRdtase/zeta-crystal_CS"/>
</dbReference>
<dbReference type="NCBIfam" id="TIGR02824">
    <property type="entry name" value="quinone_pig3"/>
    <property type="match status" value="1"/>
</dbReference>
<protein>
    <submittedName>
        <fullName evidence="4">NAD(P)H-quinone oxidoreductase</fullName>
    </submittedName>
</protein>
<dbReference type="SMART" id="SM00829">
    <property type="entry name" value="PKS_ER"/>
    <property type="match status" value="1"/>
</dbReference>
<keyword evidence="1" id="KW-0521">NADP</keyword>
<keyword evidence="5" id="KW-1185">Reference proteome</keyword>
<reference evidence="4 5" key="1">
    <citation type="journal article" date="2015" name="Genome Announc.">
        <title>Genome Assemblies of Three Soil-Associated Devosia species: D. insulae, D. limi, and D. soli.</title>
        <authorList>
            <person name="Hassan Y.I."/>
            <person name="Lepp D."/>
            <person name="Zhou T."/>
        </authorList>
    </citation>
    <scope>NUCLEOTIDE SEQUENCE [LARGE SCALE GENOMIC DNA]</scope>
    <source>
        <strain evidence="4 5">DS-56</strain>
    </source>
</reference>
<dbReference type="AlphaFoldDB" id="A0A1E5XSG0"/>
<evidence type="ECO:0000313" key="4">
    <source>
        <dbReference type="EMBL" id="OEO31454.1"/>
    </source>
</evidence>
<evidence type="ECO:0000259" key="3">
    <source>
        <dbReference type="SMART" id="SM00829"/>
    </source>
</evidence>
<feature type="domain" description="Enoyl reductase (ER)" evidence="3">
    <location>
        <begin position="16"/>
        <end position="329"/>
    </location>
</feature>
<dbReference type="InterPro" id="IPR011032">
    <property type="entry name" value="GroES-like_sf"/>
</dbReference>
<name>A0A1E5XSG0_9HYPH</name>
<dbReference type="InterPro" id="IPR014189">
    <property type="entry name" value="Quinone_OxRdtase_PIG3"/>
</dbReference>
<dbReference type="SUPFAM" id="SSF50129">
    <property type="entry name" value="GroES-like"/>
    <property type="match status" value="1"/>
</dbReference>
<dbReference type="InterPro" id="IPR020843">
    <property type="entry name" value="ER"/>
</dbReference>
<evidence type="ECO:0000256" key="1">
    <source>
        <dbReference type="ARBA" id="ARBA00022857"/>
    </source>
</evidence>
<dbReference type="PROSITE" id="PS01162">
    <property type="entry name" value="QOR_ZETA_CRYSTAL"/>
    <property type="match status" value="1"/>
</dbReference>
<dbReference type="Gene3D" id="3.90.180.10">
    <property type="entry name" value="Medium-chain alcohol dehydrogenases, catalytic domain"/>
    <property type="match status" value="1"/>
</dbReference>
<dbReference type="InterPro" id="IPR036291">
    <property type="entry name" value="NAD(P)-bd_dom_sf"/>
</dbReference>
<accession>A0A1E5XSG0</accession>
<keyword evidence="2" id="KW-0560">Oxidoreductase</keyword>
<dbReference type="Pfam" id="PF08240">
    <property type="entry name" value="ADH_N"/>
    <property type="match status" value="1"/>
</dbReference>
<dbReference type="SUPFAM" id="SSF51735">
    <property type="entry name" value="NAD(P)-binding Rossmann-fold domains"/>
    <property type="match status" value="1"/>
</dbReference>
<dbReference type="GO" id="GO:0070402">
    <property type="term" value="F:NADPH binding"/>
    <property type="evidence" value="ECO:0007669"/>
    <property type="project" value="TreeGrafter"/>
</dbReference>
<dbReference type="PANTHER" id="PTHR48106:SF8">
    <property type="entry name" value="OS02G0805600 PROTEIN"/>
    <property type="match status" value="1"/>
</dbReference>
<dbReference type="InterPro" id="IPR013149">
    <property type="entry name" value="ADH-like_C"/>
</dbReference>
<dbReference type="Pfam" id="PF00107">
    <property type="entry name" value="ADH_zinc_N"/>
    <property type="match status" value="1"/>
</dbReference>
<dbReference type="GO" id="GO:0016651">
    <property type="term" value="F:oxidoreductase activity, acting on NAD(P)H"/>
    <property type="evidence" value="ECO:0007669"/>
    <property type="project" value="TreeGrafter"/>
</dbReference>
<dbReference type="InterPro" id="IPR013154">
    <property type="entry name" value="ADH-like_N"/>
</dbReference>
<dbReference type="EMBL" id="LAJE02000158">
    <property type="protein sequence ID" value="OEO31454.1"/>
    <property type="molecule type" value="Genomic_DNA"/>
</dbReference>
<gene>
    <name evidence="4" type="ORF">VW23_016255</name>
</gene>
<proteinExistence type="predicted"/>
<evidence type="ECO:0000256" key="2">
    <source>
        <dbReference type="ARBA" id="ARBA00023002"/>
    </source>
</evidence>